<dbReference type="AlphaFoldDB" id="A0A3R9YJU9"/>
<feature type="domain" description="Glycosyl hydrolase family 13 catalytic" evidence="2">
    <location>
        <begin position="12"/>
        <end position="467"/>
    </location>
</feature>
<dbReference type="PANTHER" id="PTHR10357">
    <property type="entry name" value="ALPHA-AMYLASE FAMILY MEMBER"/>
    <property type="match status" value="1"/>
</dbReference>
<dbReference type="SUPFAM" id="SSF51445">
    <property type="entry name" value="(Trans)glycosidases"/>
    <property type="match status" value="1"/>
</dbReference>
<dbReference type="Proteomes" id="UP000278398">
    <property type="component" value="Unassembled WGS sequence"/>
</dbReference>
<dbReference type="InterPro" id="IPR012767">
    <property type="entry name" value="Trehalose_TreY"/>
</dbReference>
<protein>
    <submittedName>
        <fullName evidence="3">Malto-oligosyltrehalose synthase</fullName>
    </submittedName>
</protein>
<dbReference type="InterPro" id="IPR017853">
    <property type="entry name" value="GH"/>
</dbReference>
<organism evidence="3 4">
    <name type="scientific">Aquibium carbonis</name>
    <dbReference type="NCBI Taxonomy" id="2495581"/>
    <lineage>
        <taxon>Bacteria</taxon>
        <taxon>Pseudomonadati</taxon>
        <taxon>Pseudomonadota</taxon>
        <taxon>Alphaproteobacteria</taxon>
        <taxon>Hyphomicrobiales</taxon>
        <taxon>Phyllobacteriaceae</taxon>
        <taxon>Aquibium</taxon>
    </lineage>
</organism>
<proteinExistence type="predicted"/>
<gene>
    <name evidence="3" type="primary">treY</name>
    <name evidence="3" type="ORF">EJC49_24315</name>
</gene>
<feature type="non-terminal residue" evidence="3">
    <location>
        <position position="551"/>
    </location>
</feature>
<dbReference type="InterPro" id="IPR006047">
    <property type="entry name" value="GH13_cat_dom"/>
</dbReference>
<dbReference type="Gene3D" id="3.30.1590.10">
    <property type="entry name" value="Maltooligosyl trehalose synthase, domain 2"/>
    <property type="match status" value="2"/>
</dbReference>
<evidence type="ECO:0000313" key="4">
    <source>
        <dbReference type="Proteomes" id="UP000278398"/>
    </source>
</evidence>
<dbReference type="Gene3D" id="3.20.20.80">
    <property type="entry name" value="Glycosidases"/>
    <property type="match status" value="2"/>
</dbReference>
<sequence>MTLPRATYRLQFRNGMTFDWAAELAPYLARLGISHVYASPVFSAPPGSTHGYDVADHGEIDPLLGGRPGFDRMVEAFRAEGLRLILDIVPNHMAADLANPWWRSVVEWGRQSPYAGHFDIDWRERLTLPLLGRPYAEALAGGDIRLAFDRARGFIGLALGALVLPLHPASYESVLARFRSPAAGEIAAEAGLADPGDAARFHARLRPLLAEADALAEEMEAASADRAFIDRVHGQQAFELIHWKEARRHLGYRRFFEITGLVGVRVEDEAVFDDVHRLVLDLVRDGAVDGLRIDHVDGLADPAGYLKQLRAELGPDAGLFVEKILEGDETLPADWPVDGTTGYEFVDSLADLLVDETRMAELDATHAAALGEAPDPEALIRAARERTLTHNFEGELASLVRLASEASRRSGAPEPEEALWEAIGAVIVAIPVYRTYGTSEGLAARDRAILEKAAAAAVERLGADRSRHVDVVLRLLLGEVAPDSRDIAQLFREKLQQLSGPVMAKAVEDTVFYRFNRLIAVNEVGCDPARPPGGVPRVHARLGSAARRGDR</sequence>
<evidence type="ECO:0000313" key="3">
    <source>
        <dbReference type="EMBL" id="RST80935.1"/>
    </source>
</evidence>
<dbReference type="GO" id="GO:0047470">
    <property type="term" value="F:(1,4)-alpha-D-glucan 1-alpha-D-glucosylmutase activity"/>
    <property type="evidence" value="ECO:0007669"/>
    <property type="project" value="TreeGrafter"/>
</dbReference>
<dbReference type="EMBL" id="RWKW01000134">
    <property type="protein sequence ID" value="RST80935.1"/>
    <property type="molecule type" value="Genomic_DNA"/>
</dbReference>
<dbReference type="SMART" id="SM00642">
    <property type="entry name" value="Aamy"/>
    <property type="match status" value="1"/>
</dbReference>
<dbReference type="GO" id="GO:0005992">
    <property type="term" value="P:trehalose biosynthetic process"/>
    <property type="evidence" value="ECO:0007669"/>
    <property type="project" value="TreeGrafter"/>
</dbReference>
<comment type="caution">
    <text evidence="3">The sequence shown here is derived from an EMBL/GenBank/DDBJ whole genome shotgun (WGS) entry which is preliminary data.</text>
</comment>
<dbReference type="NCBIfam" id="TIGR02401">
    <property type="entry name" value="trehalose_TreY"/>
    <property type="match status" value="1"/>
</dbReference>
<evidence type="ECO:0000259" key="2">
    <source>
        <dbReference type="SMART" id="SM00642"/>
    </source>
</evidence>
<keyword evidence="4" id="KW-1185">Reference proteome</keyword>
<dbReference type="RefSeq" id="WP_126702517.1">
    <property type="nucleotide sequence ID" value="NZ_RWKW01000134.1"/>
</dbReference>
<dbReference type="OrthoDB" id="9761577at2"/>
<feature type="region of interest" description="Disordered" evidence="1">
    <location>
        <begin position="530"/>
        <end position="551"/>
    </location>
</feature>
<accession>A0A3R9YJU9</accession>
<dbReference type="GO" id="GO:0030980">
    <property type="term" value="P:alpha-glucan catabolic process"/>
    <property type="evidence" value="ECO:0007669"/>
    <property type="project" value="TreeGrafter"/>
</dbReference>
<name>A0A3R9YJU9_9HYPH</name>
<dbReference type="PANTHER" id="PTHR10357:SF216">
    <property type="entry name" value="MALTOOLIGOSYL TREHALOSE SYNTHASE-RELATED"/>
    <property type="match status" value="1"/>
</dbReference>
<reference evidence="3 4" key="1">
    <citation type="submission" date="2018-12" db="EMBL/GenBank/DDBJ databases">
        <title>Mesorhizobium carbonis sp. nov., isolated from coal mine water.</title>
        <authorList>
            <person name="Xin W."/>
            <person name="Xu Z."/>
            <person name="Xiang F."/>
            <person name="Zhang J."/>
            <person name="Xi L."/>
            <person name="Liu J."/>
        </authorList>
    </citation>
    <scope>NUCLEOTIDE SEQUENCE [LARGE SCALE GENOMIC DNA]</scope>
    <source>
        <strain evidence="3 4">B2.3</strain>
    </source>
</reference>
<evidence type="ECO:0000256" key="1">
    <source>
        <dbReference type="SAM" id="MobiDB-lite"/>
    </source>
</evidence>
<dbReference type="Pfam" id="PF00128">
    <property type="entry name" value="Alpha-amylase"/>
    <property type="match status" value="1"/>
</dbReference>